<evidence type="ECO:0000313" key="1">
    <source>
        <dbReference type="EMBL" id="ADW01278.1"/>
    </source>
</evidence>
<reference evidence="1 2" key="1">
    <citation type="journal article" date="2011" name="Arch. Virol.">
        <title>Complete genomic sequence of the Lactobacillus temperate phage LF1.</title>
        <authorList>
            <person name="Yoon B.H."/>
            <person name="Chang H.I."/>
        </authorList>
    </citation>
    <scope>NUCLEOTIDE SEQUENCE [LARGE SCALE GENOMIC DNA]</scope>
</reference>
<keyword evidence="2" id="KW-1185">Reference proteome</keyword>
<name>E9LUN2_9CAUD</name>
<dbReference type="InterPro" id="IPR021739">
    <property type="entry name" value="SaV-like"/>
</dbReference>
<dbReference type="Proteomes" id="UP000007261">
    <property type="component" value="Segment"/>
</dbReference>
<dbReference type="RefSeq" id="YP_007003254.1">
    <property type="nucleotide sequence ID" value="NC_019486.1"/>
</dbReference>
<dbReference type="Pfam" id="PF11753">
    <property type="entry name" value="DUF3310"/>
    <property type="match status" value="1"/>
</dbReference>
<protein>
    <recommendedName>
        <fullName evidence="3">DUF3310 domain-containing protein</fullName>
    </recommendedName>
</protein>
<accession>E9LUN2</accession>
<evidence type="ECO:0000313" key="2">
    <source>
        <dbReference type="Proteomes" id="UP000007261"/>
    </source>
</evidence>
<dbReference type="KEGG" id="vg:14007193"/>
<evidence type="ECO:0008006" key="3">
    <source>
        <dbReference type="Google" id="ProtNLM"/>
    </source>
</evidence>
<dbReference type="EMBL" id="HQ141410">
    <property type="protein sequence ID" value="ADW01278.1"/>
    <property type="molecule type" value="Genomic_DNA"/>
</dbReference>
<proteinExistence type="predicted"/>
<organism evidence="1 2">
    <name type="scientific">Lactobacillus phage LF1</name>
    <dbReference type="NCBI Taxonomy" id="947980"/>
    <lineage>
        <taxon>Viruses</taxon>
        <taxon>Duplodnaviria</taxon>
        <taxon>Heunggongvirae</taxon>
        <taxon>Uroviricota</taxon>
        <taxon>Caudoviricetes</taxon>
        <taxon>Lafunavirus</taxon>
        <taxon>Lafunavirus LF1</taxon>
    </lineage>
</organism>
<dbReference type="GeneID" id="14007193"/>
<sequence length="122" mass="14202">MTANYYMDRHGKDLFKQFEAGLYPAQYSILFCLGNYEKYLRRAGEKTKDPTEDLKKAKDYLDEVWTLRELRDAGLIHDGDLSGMLMASDKKHKYKSGLQRIENVRHMVETGCERSGKWGGWS</sequence>